<name>A0A059DC98_EUCGR</name>
<protein>
    <recommendedName>
        <fullName evidence="1">Small ribosomal subunit protein uS15 N-terminal domain-containing protein</fullName>
    </recommendedName>
</protein>
<dbReference type="GO" id="GO:0003735">
    <property type="term" value="F:structural constituent of ribosome"/>
    <property type="evidence" value="ECO:0007669"/>
    <property type="project" value="InterPro"/>
</dbReference>
<reference evidence="2" key="1">
    <citation type="submission" date="2013-07" db="EMBL/GenBank/DDBJ databases">
        <title>The genome of Eucalyptus grandis.</title>
        <authorList>
            <person name="Schmutz J."/>
            <person name="Hayes R."/>
            <person name="Myburg A."/>
            <person name="Tuskan G."/>
            <person name="Grattapaglia D."/>
            <person name="Rokhsar D.S."/>
        </authorList>
    </citation>
    <scope>NUCLEOTIDE SEQUENCE</scope>
    <source>
        <tissue evidence="2">Leaf extractions</tissue>
    </source>
</reference>
<evidence type="ECO:0000259" key="1">
    <source>
        <dbReference type="Pfam" id="PF08069"/>
    </source>
</evidence>
<proteinExistence type="predicted"/>
<dbReference type="Gramene" id="KCW88001">
    <property type="protein sequence ID" value="KCW88001"/>
    <property type="gene ID" value="EUGRSUZ_A00410"/>
</dbReference>
<dbReference type="Pfam" id="PF08069">
    <property type="entry name" value="Ribosomal_S13_N"/>
    <property type="match status" value="1"/>
</dbReference>
<dbReference type="AlphaFoldDB" id="A0A059DC98"/>
<dbReference type="InterPro" id="IPR012606">
    <property type="entry name" value="Ribosomal_uS15_N"/>
</dbReference>
<dbReference type="GO" id="GO:0006412">
    <property type="term" value="P:translation"/>
    <property type="evidence" value="ECO:0007669"/>
    <property type="project" value="InterPro"/>
</dbReference>
<sequence length="109" mass="12095">MISPFQKRKSFSLTHGLWRASFPRVSLISSPPPSEHPLIARSTDSAESHTCLGRFSLARSKEYPRSSKGISASALPYKRTRLSWLKISSQDVRTFSAAFVCFCGIMGSL</sequence>
<organism evidence="2">
    <name type="scientific">Eucalyptus grandis</name>
    <name type="common">Flooded gum</name>
    <dbReference type="NCBI Taxonomy" id="71139"/>
    <lineage>
        <taxon>Eukaryota</taxon>
        <taxon>Viridiplantae</taxon>
        <taxon>Streptophyta</taxon>
        <taxon>Embryophyta</taxon>
        <taxon>Tracheophyta</taxon>
        <taxon>Spermatophyta</taxon>
        <taxon>Magnoliopsida</taxon>
        <taxon>eudicotyledons</taxon>
        <taxon>Gunneridae</taxon>
        <taxon>Pentapetalae</taxon>
        <taxon>rosids</taxon>
        <taxon>malvids</taxon>
        <taxon>Myrtales</taxon>
        <taxon>Myrtaceae</taxon>
        <taxon>Myrtoideae</taxon>
        <taxon>Eucalypteae</taxon>
        <taxon>Eucalyptus</taxon>
    </lineage>
</organism>
<dbReference type="EMBL" id="KK198753">
    <property type="protein sequence ID" value="KCW88001.1"/>
    <property type="molecule type" value="Genomic_DNA"/>
</dbReference>
<accession>A0A059DC98</accession>
<gene>
    <name evidence="2" type="ORF">EUGRSUZ_A00410</name>
</gene>
<dbReference type="GO" id="GO:0005840">
    <property type="term" value="C:ribosome"/>
    <property type="evidence" value="ECO:0007669"/>
    <property type="project" value="InterPro"/>
</dbReference>
<dbReference type="InParanoid" id="A0A059DC98"/>
<evidence type="ECO:0000313" key="2">
    <source>
        <dbReference type="EMBL" id="KCW88001.1"/>
    </source>
</evidence>
<feature type="domain" description="Small ribosomal subunit protein uS15 N-terminal" evidence="1">
    <location>
        <begin position="66"/>
        <end position="93"/>
    </location>
</feature>